<name>A0A8J5HI31_ZINOF</name>
<dbReference type="PANTHER" id="PTHR33974:SF23">
    <property type="entry name" value="OS04G0627300 PROTEIN"/>
    <property type="match status" value="1"/>
</dbReference>
<proteinExistence type="predicted"/>
<comment type="caution">
    <text evidence="2">The sequence shown here is derived from an EMBL/GenBank/DDBJ whole genome shotgun (WGS) entry which is preliminary data.</text>
</comment>
<dbReference type="AlphaFoldDB" id="A0A8J5HI31"/>
<dbReference type="InterPro" id="IPR039280">
    <property type="entry name" value="VUP"/>
</dbReference>
<dbReference type="PANTHER" id="PTHR33974">
    <property type="entry name" value="VASCULAR-RELATED UNKNOWN PROTEIN 1-RELATED"/>
    <property type="match status" value="1"/>
</dbReference>
<dbReference type="Proteomes" id="UP000734854">
    <property type="component" value="Unassembled WGS sequence"/>
</dbReference>
<feature type="region of interest" description="Disordered" evidence="1">
    <location>
        <begin position="68"/>
        <end position="94"/>
    </location>
</feature>
<evidence type="ECO:0000256" key="1">
    <source>
        <dbReference type="SAM" id="MobiDB-lite"/>
    </source>
</evidence>
<dbReference type="EMBL" id="JACMSC010000003">
    <property type="protein sequence ID" value="KAG6528954.1"/>
    <property type="molecule type" value="Genomic_DNA"/>
</dbReference>
<dbReference type="GO" id="GO:0010089">
    <property type="term" value="P:xylem development"/>
    <property type="evidence" value="ECO:0007669"/>
    <property type="project" value="InterPro"/>
</dbReference>
<feature type="compositionally biased region" description="Polar residues" evidence="1">
    <location>
        <begin position="75"/>
        <end position="94"/>
    </location>
</feature>
<sequence length="144" mass="15901">MEESINSSASSLPCSSEESGWTMYLEDFVAAEEKSQVVSCSSIISDAASASSTIVDVSGECRKLRLKREEDDSLQDTASSSFNSPSPKVAENDQSLQRSIVKQELKEDEAEFNFIEGTDGYLVLKNTCLVPFLIYAFYALRELE</sequence>
<protein>
    <submittedName>
        <fullName evidence="2">Uncharacterized protein</fullName>
    </submittedName>
</protein>
<organism evidence="2 3">
    <name type="scientific">Zingiber officinale</name>
    <name type="common">Ginger</name>
    <name type="synonym">Amomum zingiber</name>
    <dbReference type="NCBI Taxonomy" id="94328"/>
    <lineage>
        <taxon>Eukaryota</taxon>
        <taxon>Viridiplantae</taxon>
        <taxon>Streptophyta</taxon>
        <taxon>Embryophyta</taxon>
        <taxon>Tracheophyta</taxon>
        <taxon>Spermatophyta</taxon>
        <taxon>Magnoliopsida</taxon>
        <taxon>Liliopsida</taxon>
        <taxon>Zingiberales</taxon>
        <taxon>Zingiberaceae</taxon>
        <taxon>Zingiber</taxon>
    </lineage>
</organism>
<accession>A0A8J5HI31</accession>
<keyword evidence="3" id="KW-1185">Reference proteome</keyword>
<reference evidence="2 3" key="1">
    <citation type="submission" date="2020-08" db="EMBL/GenBank/DDBJ databases">
        <title>Plant Genome Project.</title>
        <authorList>
            <person name="Zhang R.-G."/>
        </authorList>
    </citation>
    <scope>NUCLEOTIDE SEQUENCE [LARGE SCALE GENOMIC DNA]</scope>
    <source>
        <tissue evidence="2">Rhizome</tissue>
    </source>
</reference>
<gene>
    <name evidence="2" type="ORF">ZIOFF_011146</name>
</gene>
<evidence type="ECO:0000313" key="2">
    <source>
        <dbReference type="EMBL" id="KAG6528954.1"/>
    </source>
</evidence>
<evidence type="ECO:0000313" key="3">
    <source>
        <dbReference type="Proteomes" id="UP000734854"/>
    </source>
</evidence>